<feature type="domain" description="HTH lysR-type" evidence="5">
    <location>
        <begin position="1"/>
        <end position="58"/>
    </location>
</feature>
<evidence type="ECO:0000256" key="1">
    <source>
        <dbReference type="ARBA" id="ARBA00009437"/>
    </source>
</evidence>
<protein>
    <submittedName>
        <fullName evidence="6">LysR family transcriptional regulator</fullName>
    </submittedName>
</protein>
<keyword evidence="2" id="KW-0805">Transcription regulation</keyword>
<dbReference type="Gene3D" id="1.10.10.10">
    <property type="entry name" value="Winged helix-like DNA-binding domain superfamily/Winged helix DNA-binding domain"/>
    <property type="match status" value="1"/>
</dbReference>
<dbReference type="InterPro" id="IPR036388">
    <property type="entry name" value="WH-like_DNA-bd_sf"/>
</dbReference>
<sequence>MNLHALRLFTKVAELKSVSKAAQALMISQPAVTIQIRNLEKDLELTLLESKGRGITLTQNGEFLFKQAQRLFDLELDIENKLEQLKNTGNEELQIASTHVPSHFLLPKWLANYKQAFPNSYIHIKTANSQQVIEELLHYKADLAFIVKEDGHHPDINYQFLINLDYWFIVPYGHPMADQTVTLVELMQQPFVSREDGSSTKEFLNALCKVHKIPPPRVGLQLDGINESIHAIAAGYGTMLAPSIAASSFIQRQQVARVFIKDIDIQRPIYLCTRKNEQNISAAFHSFIDIINDSINRI</sequence>
<dbReference type="EMBL" id="CP126101">
    <property type="protein sequence ID" value="WHY52989.1"/>
    <property type="molecule type" value="Genomic_DNA"/>
</dbReference>
<comment type="similarity">
    <text evidence="1">Belongs to the LysR transcriptional regulatory family.</text>
</comment>
<dbReference type="Pfam" id="PF00126">
    <property type="entry name" value="HTH_1"/>
    <property type="match status" value="1"/>
</dbReference>
<dbReference type="Pfam" id="PF03466">
    <property type="entry name" value="LysR_substrate"/>
    <property type="match status" value="1"/>
</dbReference>
<dbReference type="AlphaFoldDB" id="A0AAX3WZ99"/>
<evidence type="ECO:0000259" key="5">
    <source>
        <dbReference type="PROSITE" id="PS50931"/>
    </source>
</evidence>
<dbReference type="InterPro" id="IPR000847">
    <property type="entry name" value="LysR_HTH_N"/>
</dbReference>
<evidence type="ECO:0000256" key="3">
    <source>
        <dbReference type="ARBA" id="ARBA00023125"/>
    </source>
</evidence>
<dbReference type="SUPFAM" id="SSF53850">
    <property type="entry name" value="Periplasmic binding protein-like II"/>
    <property type="match status" value="1"/>
</dbReference>
<dbReference type="SUPFAM" id="SSF46785">
    <property type="entry name" value="Winged helix' DNA-binding domain"/>
    <property type="match status" value="1"/>
</dbReference>
<dbReference type="InterPro" id="IPR036390">
    <property type="entry name" value="WH_DNA-bd_sf"/>
</dbReference>
<gene>
    <name evidence="6" type="ORF">QNH24_07030</name>
</gene>
<evidence type="ECO:0000256" key="4">
    <source>
        <dbReference type="ARBA" id="ARBA00023163"/>
    </source>
</evidence>
<dbReference type="FunFam" id="1.10.10.10:FF:000001">
    <property type="entry name" value="LysR family transcriptional regulator"/>
    <property type="match status" value="1"/>
</dbReference>
<reference evidence="6" key="1">
    <citation type="submission" date="2023-05" db="EMBL/GenBank/DDBJ databases">
        <title>Comparative genomics of Bacillaceae isolates and their secondary metabolite potential.</title>
        <authorList>
            <person name="Song L."/>
            <person name="Nielsen L.J."/>
            <person name="Mohite O."/>
            <person name="Xu X."/>
            <person name="Weber T."/>
            <person name="Kovacs A.T."/>
        </authorList>
    </citation>
    <scope>NUCLEOTIDE SEQUENCE</scope>
    <source>
        <strain evidence="6">LY1</strain>
    </source>
</reference>
<dbReference type="PANTHER" id="PTHR30126">
    <property type="entry name" value="HTH-TYPE TRANSCRIPTIONAL REGULATOR"/>
    <property type="match status" value="1"/>
</dbReference>
<dbReference type="PRINTS" id="PR00039">
    <property type="entry name" value="HTHLYSR"/>
</dbReference>
<evidence type="ECO:0000313" key="7">
    <source>
        <dbReference type="Proteomes" id="UP001178322"/>
    </source>
</evidence>
<evidence type="ECO:0000256" key="2">
    <source>
        <dbReference type="ARBA" id="ARBA00023015"/>
    </source>
</evidence>
<proteinExistence type="inferred from homology"/>
<dbReference type="Gene3D" id="3.40.190.290">
    <property type="match status" value="1"/>
</dbReference>
<dbReference type="CDD" id="cd05466">
    <property type="entry name" value="PBP2_LTTR_substrate"/>
    <property type="match status" value="1"/>
</dbReference>
<dbReference type="RefSeq" id="WP_283871367.1">
    <property type="nucleotide sequence ID" value="NZ_CP126101.1"/>
</dbReference>
<dbReference type="PANTHER" id="PTHR30126:SF40">
    <property type="entry name" value="HTH-TYPE TRANSCRIPTIONAL REGULATOR GLTR"/>
    <property type="match status" value="1"/>
</dbReference>
<keyword evidence="3" id="KW-0238">DNA-binding</keyword>
<evidence type="ECO:0000313" key="6">
    <source>
        <dbReference type="EMBL" id="WHY52989.1"/>
    </source>
</evidence>
<name>A0AAX3WZ99_9BACI</name>
<dbReference type="Proteomes" id="UP001178322">
    <property type="component" value="Chromosome"/>
</dbReference>
<accession>A0AAX3WZ99</accession>
<dbReference type="GO" id="GO:0003700">
    <property type="term" value="F:DNA-binding transcription factor activity"/>
    <property type="evidence" value="ECO:0007669"/>
    <property type="project" value="InterPro"/>
</dbReference>
<organism evidence="6 7">
    <name type="scientific">Lysinibacillus pakistanensis</name>
    <dbReference type="NCBI Taxonomy" id="759811"/>
    <lineage>
        <taxon>Bacteria</taxon>
        <taxon>Bacillati</taxon>
        <taxon>Bacillota</taxon>
        <taxon>Bacilli</taxon>
        <taxon>Bacillales</taxon>
        <taxon>Bacillaceae</taxon>
        <taxon>Lysinibacillus</taxon>
    </lineage>
</organism>
<dbReference type="GO" id="GO:0000976">
    <property type="term" value="F:transcription cis-regulatory region binding"/>
    <property type="evidence" value="ECO:0007669"/>
    <property type="project" value="TreeGrafter"/>
</dbReference>
<keyword evidence="4" id="KW-0804">Transcription</keyword>
<dbReference type="InterPro" id="IPR005119">
    <property type="entry name" value="LysR_subst-bd"/>
</dbReference>
<dbReference type="PROSITE" id="PS50931">
    <property type="entry name" value="HTH_LYSR"/>
    <property type="match status" value="1"/>
</dbReference>